<proteinExistence type="predicted"/>
<evidence type="ECO:0000313" key="2">
    <source>
        <dbReference type="Proteomes" id="UP000887574"/>
    </source>
</evidence>
<evidence type="ECO:0000256" key="1">
    <source>
        <dbReference type="SAM" id="MobiDB-lite"/>
    </source>
</evidence>
<dbReference type="Proteomes" id="UP000887574">
    <property type="component" value="Unplaced"/>
</dbReference>
<reference evidence="3" key="1">
    <citation type="submission" date="2022-11" db="UniProtKB">
        <authorList>
            <consortium name="WormBaseParasite"/>
        </authorList>
    </citation>
    <scope>IDENTIFICATION</scope>
</reference>
<feature type="region of interest" description="Disordered" evidence="1">
    <location>
        <begin position="119"/>
        <end position="143"/>
    </location>
</feature>
<sequence length="240" mass="26970">MPPVYSNPNDWLECLDDDEKAKMNAGLSKNVPLDCQEEESSATFTQEIDCNSGDYDFIGSFAIKKKTQILTRESAEDNRLAGLSKATVETNSIKMEQQIGDNIHGNNIRCEIGQQETTIERQDDDSSSFVPSTPSCISARDEDGKENLPNVELLNWKQIELEQANTSLTKEVALLKELVARNEFELAKQGDLLNQFTQWMHSQQNNSGQAKPVVLNHLIPALRNPPAPAPFNPRRVRTRR</sequence>
<name>A0A915DNM4_9BILA</name>
<protein>
    <submittedName>
        <fullName evidence="3">Uncharacterized protein</fullName>
    </submittedName>
</protein>
<dbReference type="AlphaFoldDB" id="A0A915DNM4"/>
<accession>A0A915DNM4</accession>
<organism evidence="2 3">
    <name type="scientific">Ditylenchus dipsaci</name>
    <dbReference type="NCBI Taxonomy" id="166011"/>
    <lineage>
        <taxon>Eukaryota</taxon>
        <taxon>Metazoa</taxon>
        <taxon>Ecdysozoa</taxon>
        <taxon>Nematoda</taxon>
        <taxon>Chromadorea</taxon>
        <taxon>Rhabditida</taxon>
        <taxon>Tylenchina</taxon>
        <taxon>Tylenchomorpha</taxon>
        <taxon>Sphaerularioidea</taxon>
        <taxon>Anguinidae</taxon>
        <taxon>Anguininae</taxon>
        <taxon>Ditylenchus</taxon>
    </lineage>
</organism>
<feature type="compositionally biased region" description="Polar residues" evidence="1">
    <location>
        <begin position="127"/>
        <end position="136"/>
    </location>
</feature>
<evidence type="ECO:0000313" key="3">
    <source>
        <dbReference type="WBParaSite" id="jg21980"/>
    </source>
</evidence>
<dbReference type="WBParaSite" id="jg21980">
    <property type="protein sequence ID" value="jg21980"/>
    <property type="gene ID" value="jg21980"/>
</dbReference>
<keyword evidence="2" id="KW-1185">Reference proteome</keyword>